<dbReference type="AlphaFoldDB" id="A0A9N9GQE6"/>
<feature type="compositionally biased region" description="Low complexity" evidence="1">
    <location>
        <begin position="81"/>
        <end position="98"/>
    </location>
</feature>
<feature type="region of interest" description="Disordered" evidence="1">
    <location>
        <begin position="81"/>
        <end position="133"/>
    </location>
</feature>
<feature type="compositionally biased region" description="Basic and acidic residues" evidence="1">
    <location>
        <begin position="112"/>
        <end position="121"/>
    </location>
</feature>
<proteinExistence type="predicted"/>
<accession>A0A9N9GQE6</accession>
<reference evidence="2" key="1">
    <citation type="submission" date="2021-06" db="EMBL/GenBank/DDBJ databases">
        <authorList>
            <person name="Kallberg Y."/>
            <person name="Tangrot J."/>
            <person name="Rosling A."/>
        </authorList>
    </citation>
    <scope>NUCLEOTIDE SEQUENCE</scope>
    <source>
        <strain evidence="2">CL551</strain>
    </source>
</reference>
<gene>
    <name evidence="2" type="ORF">AMORRO_LOCUS8557</name>
</gene>
<dbReference type="Proteomes" id="UP000789342">
    <property type="component" value="Unassembled WGS sequence"/>
</dbReference>
<evidence type="ECO:0000313" key="3">
    <source>
        <dbReference type="Proteomes" id="UP000789342"/>
    </source>
</evidence>
<name>A0A9N9GQE6_9GLOM</name>
<dbReference type="EMBL" id="CAJVPV010007412">
    <property type="protein sequence ID" value="CAG8618583.1"/>
    <property type="molecule type" value="Genomic_DNA"/>
</dbReference>
<protein>
    <submittedName>
        <fullName evidence="2">13316_t:CDS:1</fullName>
    </submittedName>
</protein>
<sequence length="377" mass="43150">MGSKKKRTRFIRQMQWTTFEKAYKEPSIVLYVNKSLEPSDEITRMIFKILKRPPEDVVIRQLSEENESDINAENNNNKNIIVADNNDCQKNRNIGDNNGNEDDRENGSSSNKKYENNGKEDGGDDGDGPNETNGVNLNGFIKASASANIKFEEIIQKVTMQFILRMKHPDNKSDRLDIIVTDISISGGRMLSSQSKPIKVIGVIGYYPIEVQVSFTAISKFLEDKDSNLINFANEYTPIQNISTQTHTKTEIISEMNVPIVTITTVESGGTRFLWEHALNNKEKKIPGYSAPTHKADFEYEKVLAKEFEIKMELVLASEFKRRFLKSRVNKLPEKLRFSLSITIKEDKIHEIFKGNSETKCTHRDPLKANESEWFQR</sequence>
<evidence type="ECO:0000256" key="1">
    <source>
        <dbReference type="SAM" id="MobiDB-lite"/>
    </source>
</evidence>
<keyword evidence="3" id="KW-1185">Reference proteome</keyword>
<evidence type="ECO:0000313" key="2">
    <source>
        <dbReference type="EMBL" id="CAG8618583.1"/>
    </source>
</evidence>
<organism evidence="2 3">
    <name type="scientific">Acaulospora morrowiae</name>
    <dbReference type="NCBI Taxonomy" id="94023"/>
    <lineage>
        <taxon>Eukaryota</taxon>
        <taxon>Fungi</taxon>
        <taxon>Fungi incertae sedis</taxon>
        <taxon>Mucoromycota</taxon>
        <taxon>Glomeromycotina</taxon>
        <taxon>Glomeromycetes</taxon>
        <taxon>Diversisporales</taxon>
        <taxon>Acaulosporaceae</taxon>
        <taxon>Acaulospora</taxon>
    </lineage>
</organism>
<comment type="caution">
    <text evidence="2">The sequence shown here is derived from an EMBL/GenBank/DDBJ whole genome shotgun (WGS) entry which is preliminary data.</text>
</comment>